<evidence type="ECO:0000313" key="2">
    <source>
        <dbReference type="Proteomes" id="UP000215509"/>
    </source>
</evidence>
<organism evidence="1 2">
    <name type="scientific">Paenibacillus rigui</name>
    <dbReference type="NCBI Taxonomy" id="554312"/>
    <lineage>
        <taxon>Bacteria</taxon>
        <taxon>Bacillati</taxon>
        <taxon>Bacillota</taxon>
        <taxon>Bacilli</taxon>
        <taxon>Bacillales</taxon>
        <taxon>Paenibacillaceae</taxon>
        <taxon>Paenibacillus</taxon>
    </lineage>
</organism>
<dbReference type="EMBL" id="NMQW01000057">
    <property type="protein sequence ID" value="OXM82703.1"/>
    <property type="molecule type" value="Genomic_DNA"/>
</dbReference>
<dbReference type="OrthoDB" id="9799092at2"/>
<proteinExistence type="predicted"/>
<dbReference type="Proteomes" id="UP000215509">
    <property type="component" value="Unassembled WGS sequence"/>
</dbReference>
<accession>A0A229UH28</accession>
<dbReference type="Gene3D" id="3.30.460.10">
    <property type="entry name" value="Beta Polymerase, domain 2"/>
    <property type="match status" value="1"/>
</dbReference>
<dbReference type="PANTHER" id="PTHR34822:SF1">
    <property type="entry name" value="GRPB FAMILY PROTEIN"/>
    <property type="match status" value="1"/>
</dbReference>
<dbReference type="InterPro" id="IPR007344">
    <property type="entry name" value="GrpB/CoaE"/>
</dbReference>
<dbReference type="PANTHER" id="PTHR34822">
    <property type="entry name" value="GRPB DOMAIN PROTEIN (AFU_ORTHOLOGUE AFUA_1G01530)"/>
    <property type="match status" value="1"/>
</dbReference>
<dbReference type="SUPFAM" id="SSF81301">
    <property type="entry name" value="Nucleotidyltransferase"/>
    <property type="match status" value="1"/>
</dbReference>
<dbReference type="AlphaFoldDB" id="A0A229UH28"/>
<dbReference type="InterPro" id="IPR043519">
    <property type="entry name" value="NT_sf"/>
</dbReference>
<dbReference type="RefSeq" id="WP_094018345.1">
    <property type="nucleotide sequence ID" value="NZ_NMQW01000057.1"/>
</dbReference>
<name>A0A229UH28_9BACL</name>
<dbReference type="Pfam" id="PF04229">
    <property type="entry name" value="GrpB"/>
    <property type="match status" value="1"/>
</dbReference>
<protein>
    <recommendedName>
        <fullName evidence="3">GrpB family protein</fullName>
    </recommendedName>
</protein>
<reference evidence="1 2" key="1">
    <citation type="submission" date="2017-07" db="EMBL/GenBank/DDBJ databases">
        <title>Genome sequencing and assembly of Paenibacillus rigui.</title>
        <authorList>
            <person name="Mayilraj S."/>
        </authorList>
    </citation>
    <scope>NUCLEOTIDE SEQUENCE [LARGE SCALE GENOMIC DNA]</scope>
    <source>
        <strain evidence="1 2">JCM 16352</strain>
    </source>
</reference>
<comment type="caution">
    <text evidence="1">The sequence shown here is derived from an EMBL/GenBank/DDBJ whole genome shotgun (WGS) entry which is preliminary data.</text>
</comment>
<sequence length="181" mass="20855">MIEPILVVPYSDNWAAEFTKIGALVRHALGSTALRIDHIGSTSVKGLHAKPIVDIQISVEKLEPSEQYKAAMESIGFNHRADNPDLSKRYFRESPGHNRTHIHVRQYGSLSEQFALLFRDYLRAHPVDCERYACMKLALAELYRYEREKYVDAKEPIIWDILRKASRWSQLTGWRPAASDM</sequence>
<evidence type="ECO:0000313" key="1">
    <source>
        <dbReference type="EMBL" id="OXM82703.1"/>
    </source>
</evidence>
<gene>
    <name evidence="1" type="ORF">CF651_28950</name>
</gene>
<evidence type="ECO:0008006" key="3">
    <source>
        <dbReference type="Google" id="ProtNLM"/>
    </source>
</evidence>
<keyword evidence="2" id="KW-1185">Reference proteome</keyword>